<dbReference type="InterPro" id="IPR038765">
    <property type="entry name" value="Papain-like_cys_pep_sf"/>
</dbReference>
<dbReference type="Gene3D" id="1.10.238.10">
    <property type="entry name" value="EF-hand"/>
    <property type="match status" value="1"/>
</dbReference>
<dbReference type="InterPro" id="IPR022684">
    <property type="entry name" value="Calpain_cysteine_protease"/>
</dbReference>
<dbReference type="SUPFAM" id="SSF47473">
    <property type="entry name" value="EF-hand"/>
    <property type="match status" value="1"/>
</dbReference>
<dbReference type="InterPro" id="IPR018247">
    <property type="entry name" value="EF_Hand_1_Ca_BS"/>
</dbReference>
<dbReference type="SUPFAM" id="SSF54001">
    <property type="entry name" value="Cysteine proteinases"/>
    <property type="match status" value="2"/>
</dbReference>
<dbReference type="InterPro" id="IPR002048">
    <property type="entry name" value="EF_hand_dom"/>
</dbReference>
<evidence type="ECO:0000256" key="7">
    <source>
        <dbReference type="ARBA" id="ARBA00022807"/>
    </source>
</evidence>
<protein>
    <recommendedName>
        <fullName evidence="9">Calpain-9</fullName>
    </recommendedName>
    <alternativeName>
        <fullName evidence="11">Digestive tract-specific calpain</fullName>
    </alternativeName>
    <alternativeName>
        <fullName evidence="10">New calpain 4</fullName>
    </alternativeName>
</protein>
<dbReference type="GO" id="GO:0005737">
    <property type="term" value="C:cytoplasm"/>
    <property type="evidence" value="ECO:0007669"/>
    <property type="project" value="TreeGrafter"/>
</dbReference>
<dbReference type="AlphaFoldDB" id="A0AA41SZP2"/>
<dbReference type="CDD" id="cd16192">
    <property type="entry name" value="EFh_PEF_CAPN9"/>
    <property type="match status" value="1"/>
</dbReference>
<evidence type="ECO:0000256" key="6">
    <source>
        <dbReference type="ARBA" id="ARBA00022801"/>
    </source>
</evidence>
<keyword evidence="7 13" id="KW-0788">Thiol protease</keyword>
<dbReference type="FunFam" id="1.10.238.10:FF:000151">
    <property type="entry name" value="Calpain 9"/>
    <property type="match status" value="1"/>
</dbReference>
<dbReference type="PROSITE" id="PS50203">
    <property type="entry name" value="CALPAIN_CAT"/>
    <property type="match status" value="1"/>
</dbReference>
<dbReference type="Gene3D" id="2.60.120.380">
    <property type="match status" value="1"/>
</dbReference>
<dbReference type="PROSITE" id="PS00139">
    <property type="entry name" value="THIOL_PROTEASE_CYS"/>
    <property type="match status" value="1"/>
</dbReference>
<keyword evidence="5" id="KW-0677">Repeat</keyword>
<organism evidence="17 18">
    <name type="scientific">Sciurus carolinensis</name>
    <name type="common">Eastern gray squirrel</name>
    <dbReference type="NCBI Taxonomy" id="30640"/>
    <lineage>
        <taxon>Eukaryota</taxon>
        <taxon>Metazoa</taxon>
        <taxon>Chordata</taxon>
        <taxon>Craniata</taxon>
        <taxon>Vertebrata</taxon>
        <taxon>Euteleostomi</taxon>
        <taxon>Mammalia</taxon>
        <taxon>Eutheria</taxon>
        <taxon>Euarchontoglires</taxon>
        <taxon>Glires</taxon>
        <taxon>Rodentia</taxon>
        <taxon>Sciuromorpha</taxon>
        <taxon>Sciuridae</taxon>
        <taxon>Sciurinae</taxon>
        <taxon>Sciurini</taxon>
        <taxon>Sciurus</taxon>
    </lineage>
</organism>
<dbReference type="FunFam" id="3.90.70.10:FF:000001">
    <property type="entry name" value="Calpain-1 catalytic subunit"/>
    <property type="match status" value="1"/>
</dbReference>
<dbReference type="SMART" id="SM00054">
    <property type="entry name" value="EFh"/>
    <property type="match status" value="2"/>
</dbReference>
<evidence type="ECO:0000256" key="11">
    <source>
        <dbReference type="ARBA" id="ARBA00079256"/>
    </source>
</evidence>
<dbReference type="Pfam" id="PF00648">
    <property type="entry name" value="Peptidase_C2"/>
    <property type="match status" value="2"/>
</dbReference>
<keyword evidence="18" id="KW-1185">Reference proteome</keyword>
<dbReference type="InterPro" id="IPR011992">
    <property type="entry name" value="EF-hand-dom_pair"/>
</dbReference>
<dbReference type="PANTHER" id="PTHR10183:SF385">
    <property type="entry name" value="CALPAIN-9"/>
    <property type="match status" value="1"/>
</dbReference>
<keyword evidence="6 13" id="KW-0378">Hydrolase</keyword>
<dbReference type="EMBL" id="JAATJV010359399">
    <property type="protein sequence ID" value="MBZ3879390.1"/>
    <property type="molecule type" value="Genomic_DNA"/>
</dbReference>
<dbReference type="PRINTS" id="PR00704">
    <property type="entry name" value="CALPAIN"/>
</dbReference>
<evidence type="ECO:0000313" key="18">
    <source>
        <dbReference type="Proteomes" id="UP001166674"/>
    </source>
</evidence>
<dbReference type="GO" id="GO:0004198">
    <property type="term" value="F:calcium-dependent cysteine-type endopeptidase activity"/>
    <property type="evidence" value="ECO:0007669"/>
    <property type="project" value="InterPro"/>
</dbReference>
<feature type="domain" description="EF-hand" evidence="16">
    <location>
        <begin position="823"/>
        <end position="858"/>
    </location>
</feature>
<dbReference type="GO" id="GO:0005509">
    <property type="term" value="F:calcium ion binding"/>
    <property type="evidence" value="ECO:0007669"/>
    <property type="project" value="InterPro"/>
</dbReference>
<dbReference type="InterPro" id="IPR022682">
    <property type="entry name" value="Calpain_domain_III"/>
</dbReference>
<dbReference type="Proteomes" id="UP001166674">
    <property type="component" value="Unassembled WGS sequence"/>
</dbReference>
<feature type="domain" description="Calpain catalytic" evidence="15">
    <location>
        <begin position="198"/>
        <end position="569"/>
    </location>
</feature>
<dbReference type="InterPro" id="IPR001300">
    <property type="entry name" value="Peptidase_C2_calpain_cat"/>
</dbReference>
<evidence type="ECO:0000256" key="1">
    <source>
        <dbReference type="ARBA" id="ARBA00002989"/>
    </source>
</evidence>
<evidence type="ECO:0000256" key="2">
    <source>
        <dbReference type="ARBA" id="ARBA00007623"/>
    </source>
</evidence>
<evidence type="ECO:0000256" key="14">
    <source>
        <dbReference type="SAM" id="MobiDB-lite"/>
    </source>
</evidence>
<feature type="active site" evidence="12 13">
    <location>
        <position position="486"/>
    </location>
</feature>
<keyword evidence="4" id="KW-0479">Metal-binding</keyword>
<evidence type="ECO:0000256" key="8">
    <source>
        <dbReference type="ARBA" id="ARBA00022837"/>
    </source>
</evidence>
<dbReference type="GO" id="GO:0006508">
    <property type="term" value="P:proteolysis"/>
    <property type="evidence" value="ECO:0007669"/>
    <property type="project" value="UniProtKB-KW"/>
</dbReference>
<reference evidence="17" key="1">
    <citation type="submission" date="2020-03" db="EMBL/GenBank/DDBJ databases">
        <title>Studies in the Genomics of Life Span.</title>
        <authorList>
            <person name="Glass D."/>
        </authorList>
    </citation>
    <scope>NUCLEOTIDE SEQUENCE</scope>
    <source>
        <strain evidence="17">SUZIE</strain>
        <tissue evidence="17">Muscle</tissue>
    </source>
</reference>
<evidence type="ECO:0000259" key="16">
    <source>
        <dbReference type="PROSITE" id="PS50222"/>
    </source>
</evidence>
<dbReference type="InterPro" id="IPR033883">
    <property type="entry name" value="C2_III"/>
</dbReference>
<dbReference type="PANTHER" id="PTHR10183">
    <property type="entry name" value="CALPAIN"/>
    <property type="match status" value="1"/>
</dbReference>
<evidence type="ECO:0000256" key="3">
    <source>
        <dbReference type="ARBA" id="ARBA00022670"/>
    </source>
</evidence>
<comment type="function">
    <text evidence="1">Calcium-regulated non-lysosomal thiol-protease.</text>
</comment>
<evidence type="ECO:0000256" key="9">
    <source>
        <dbReference type="ARBA" id="ARBA00068857"/>
    </source>
</evidence>
<sequence length="932" mass="104288">MSGADALLARCPPSLSASLACGAEDGGPPAHGHHQVLLTCCLEALSVALAWRWKEARWSWVGALPSSPRLQRKQVLRATLLRRSPGGTREDGCVWVSGLAGGKRLGVPPGPQTSPSGRLPGLAPRAGHKCGSDISREVQTRVLQRDRPERACQGAAMPYLHGAAGPQAHPVPKDAWTTHSSGQSFEQLRQGCLQAGRLFEDMDFPADNTSLFYSERPPVPFVWKRPGEIVEKPEFILGGATRTDICQGELAEPVTTSVLISAPWHGTESAILGALAGVAEQEAPLASSSTTSYSLSKSWWRLKNRLVHKKPIRPHPSRGPLRQAITGDCWLLAAIASLTLNEKALARVVPQDQSFGPGYAGIFHFQFWQHSEWLDVVIDDRLPTFRGRLVFLHSADHNEFWSALLEKAYAKLNGSYEALKGGSTVEAMEDFTGGVAETFLTREAPQDFYAILGKALKRGSLLGCSIDIRNAAESEARTPFGLIKGHAYTVTGLDQVDVRGQKIELIRVRNPWGQVEWNGPWSDSSPEWQSVGLADQKRLCHAALDDGEFWMAFEDFRAHFDKVELCNLTPDALQEDALHRWEVAVHQGSWVRGSTAGGCRNFLDTFWTNPQIKLSLTEKDEGQEGCTFLVALMQKDRRKLKRFGADMLTIGYAIYQSPGRDGHLDKDFFRYHASLARSRTFINLREVSDRFRLPPGEYVLVPSTFEPHQEADFCLRIFSEKKAISRDLDGTVDIDLPEPPQPTPPEQETEEEQQFRALFRRVAGEDMEVTAEELEYVLNAVLQKRKDLKFKKLSLISCRNIISLMDTSGNGKLEFSEFRVFWDKLKQWINLFTEFDVDRSGTMSSYELRTALRASGEDRWGVGCRGFQLSSRLLQLIVLRYADEGLQLDLDDFLNCLVRLENASRVFQALRMKNQDFIHLNINEFINLTMNI</sequence>
<dbReference type="InterPro" id="IPR036213">
    <property type="entry name" value="Calpain_III_sf"/>
</dbReference>
<dbReference type="CDD" id="cd00044">
    <property type="entry name" value="CysPc"/>
    <property type="match status" value="1"/>
</dbReference>
<feature type="active site" evidence="12 13">
    <location>
        <position position="510"/>
    </location>
</feature>
<dbReference type="Gene3D" id="3.90.70.10">
    <property type="entry name" value="Cysteine proteinases"/>
    <property type="match status" value="1"/>
</dbReference>
<dbReference type="FunFam" id="2.60.120.380:FF:000001">
    <property type="entry name" value="Calpain-1 catalytic subunit"/>
    <property type="match status" value="1"/>
</dbReference>
<evidence type="ECO:0000256" key="12">
    <source>
        <dbReference type="PIRSR" id="PIRSR622684-1"/>
    </source>
</evidence>
<feature type="region of interest" description="Disordered" evidence="14">
    <location>
        <begin position="105"/>
        <end position="130"/>
    </location>
</feature>
<dbReference type="SMART" id="SM00230">
    <property type="entry name" value="CysPc"/>
    <property type="match status" value="1"/>
</dbReference>
<name>A0AA41SZP2_SCICA</name>
<comment type="similarity">
    <text evidence="2">Belongs to the peptidase C2 family.</text>
</comment>
<dbReference type="CDD" id="cd00214">
    <property type="entry name" value="Calpain_III"/>
    <property type="match status" value="1"/>
</dbReference>
<dbReference type="SUPFAM" id="SSF49758">
    <property type="entry name" value="Calpain large subunit, middle domain (domain III)"/>
    <property type="match status" value="1"/>
</dbReference>
<dbReference type="PROSITE" id="PS00018">
    <property type="entry name" value="EF_HAND_1"/>
    <property type="match status" value="1"/>
</dbReference>
<accession>A0AA41SZP2</accession>
<evidence type="ECO:0000259" key="15">
    <source>
        <dbReference type="PROSITE" id="PS50203"/>
    </source>
</evidence>
<dbReference type="PROSITE" id="PS50222">
    <property type="entry name" value="EF_HAND_2"/>
    <property type="match status" value="1"/>
</dbReference>
<comment type="caution">
    <text evidence="17">The sequence shown here is derived from an EMBL/GenBank/DDBJ whole genome shotgun (WGS) entry which is preliminary data.</text>
</comment>
<feature type="region of interest" description="Disordered" evidence="14">
    <location>
        <begin position="731"/>
        <end position="752"/>
    </location>
</feature>
<feature type="active site" evidence="12 13">
    <location>
        <position position="329"/>
    </location>
</feature>
<dbReference type="SMART" id="SM00720">
    <property type="entry name" value="calpain_III"/>
    <property type="match status" value="1"/>
</dbReference>
<keyword evidence="8" id="KW-0106">Calcium</keyword>
<keyword evidence="3 13" id="KW-0645">Protease</keyword>
<evidence type="ECO:0000256" key="4">
    <source>
        <dbReference type="ARBA" id="ARBA00022723"/>
    </source>
</evidence>
<gene>
    <name evidence="17" type="ORF">SUZIE_152750</name>
</gene>
<evidence type="ECO:0000256" key="13">
    <source>
        <dbReference type="PROSITE-ProRule" id="PRU00239"/>
    </source>
</evidence>
<dbReference type="Pfam" id="PF01067">
    <property type="entry name" value="Calpain_III"/>
    <property type="match status" value="1"/>
</dbReference>
<dbReference type="InterPro" id="IPR022683">
    <property type="entry name" value="Calpain_III"/>
</dbReference>
<evidence type="ECO:0000256" key="10">
    <source>
        <dbReference type="ARBA" id="ARBA00075023"/>
    </source>
</evidence>
<dbReference type="InterPro" id="IPR000169">
    <property type="entry name" value="Pept_cys_AS"/>
</dbReference>
<proteinExistence type="inferred from homology"/>
<evidence type="ECO:0000256" key="5">
    <source>
        <dbReference type="ARBA" id="ARBA00022737"/>
    </source>
</evidence>
<evidence type="ECO:0000313" key="17">
    <source>
        <dbReference type="EMBL" id="MBZ3879390.1"/>
    </source>
</evidence>